<accession>A0A381ZRX2</accession>
<sequence length="153" mass="17435">MYYMKILNRLTLITPIFLSFSLLGGQPLIENKSNLDLPQESGHFEYSILKPSKFQMNHGFTLMTSMNSGINQTTGIYSNFSSYKLSERLQINTGIHLIQNQYNRSFPSGTQTGIGYEFGLEYKLSQNSLITLHVINYNNSSIHNRNLSPFNVP</sequence>
<dbReference type="AlphaFoldDB" id="A0A381ZRX2"/>
<organism evidence="1">
    <name type="scientific">marine metagenome</name>
    <dbReference type="NCBI Taxonomy" id="408172"/>
    <lineage>
        <taxon>unclassified sequences</taxon>
        <taxon>metagenomes</taxon>
        <taxon>ecological metagenomes</taxon>
    </lineage>
</organism>
<protein>
    <submittedName>
        <fullName evidence="1">Uncharacterized protein</fullName>
    </submittedName>
</protein>
<reference evidence="1" key="1">
    <citation type="submission" date="2018-05" db="EMBL/GenBank/DDBJ databases">
        <authorList>
            <person name="Lanie J.A."/>
            <person name="Ng W.-L."/>
            <person name="Kazmierczak K.M."/>
            <person name="Andrzejewski T.M."/>
            <person name="Davidsen T.M."/>
            <person name="Wayne K.J."/>
            <person name="Tettelin H."/>
            <person name="Glass J.I."/>
            <person name="Rusch D."/>
            <person name="Podicherti R."/>
            <person name="Tsui H.-C.T."/>
            <person name="Winkler M.E."/>
        </authorList>
    </citation>
    <scope>NUCLEOTIDE SEQUENCE</scope>
</reference>
<name>A0A381ZRX2_9ZZZZ</name>
<proteinExistence type="predicted"/>
<gene>
    <name evidence="1" type="ORF">METZ01_LOCUS144728</name>
</gene>
<evidence type="ECO:0000313" key="1">
    <source>
        <dbReference type="EMBL" id="SVA91874.1"/>
    </source>
</evidence>
<dbReference type="EMBL" id="UINC01022383">
    <property type="protein sequence ID" value="SVA91874.1"/>
    <property type="molecule type" value="Genomic_DNA"/>
</dbReference>